<reference evidence="2" key="1">
    <citation type="submission" date="2020-12" db="EMBL/GenBank/DDBJ databases">
        <title>Devosia sp. MSA67 isolated from Mo River.</title>
        <authorList>
            <person name="Ma F."/>
            <person name="Zi Z."/>
        </authorList>
    </citation>
    <scope>NUCLEOTIDE SEQUENCE</scope>
    <source>
        <strain evidence="2">MSA67</strain>
    </source>
</reference>
<sequence length="69" mass="8012">MNYGDIIERNSARCLDCNTEIVSVHRHDFKFCRCGSIAVDGGDEYLRRVYKKEARWEDTSITRPRGDGE</sequence>
<dbReference type="AlphaFoldDB" id="A0A934IZK0"/>
<accession>A0A934IZK0</accession>
<comment type="caution">
    <text evidence="2">The sequence shown here is derived from an EMBL/GenBank/DDBJ whole genome shotgun (WGS) entry which is preliminary data.</text>
</comment>
<dbReference type="Pfam" id="PF24749">
    <property type="entry name" value="DUF7695"/>
    <property type="match status" value="1"/>
</dbReference>
<keyword evidence="3" id="KW-1185">Reference proteome</keyword>
<name>A0A934IZK0_9HYPH</name>
<dbReference type="InterPro" id="IPR056112">
    <property type="entry name" value="DUF7695"/>
</dbReference>
<dbReference type="EMBL" id="JAEKMH010000002">
    <property type="protein sequence ID" value="MBJ3785593.1"/>
    <property type="molecule type" value="Genomic_DNA"/>
</dbReference>
<feature type="domain" description="DUF7695" evidence="1">
    <location>
        <begin position="6"/>
        <end position="62"/>
    </location>
</feature>
<evidence type="ECO:0000313" key="2">
    <source>
        <dbReference type="EMBL" id="MBJ3785593.1"/>
    </source>
</evidence>
<evidence type="ECO:0000259" key="1">
    <source>
        <dbReference type="Pfam" id="PF24749"/>
    </source>
</evidence>
<protein>
    <recommendedName>
        <fullName evidence="1">DUF7695 domain-containing protein</fullName>
    </recommendedName>
</protein>
<dbReference type="RefSeq" id="WP_198876761.1">
    <property type="nucleotide sequence ID" value="NZ_JAEKMH010000002.1"/>
</dbReference>
<proteinExistence type="predicted"/>
<evidence type="ECO:0000313" key="3">
    <source>
        <dbReference type="Proteomes" id="UP000602124"/>
    </source>
</evidence>
<organism evidence="2 3">
    <name type="scientific">Devosia sediminis</name>
    <dbReference type="NCBI Taxonomy" id="2798801"/>
    <lineage>
        <taxon>Bacteria</taxon>
        <taxon>Pseudomonadati</taxon>
        <taxon>Pseudomonadota</taxon>
        <taxon>Alphaproteobacteria</taxon>
        <taxon>Hyphomicrobiales</taxon>
        <taxon>Devosiaceae</taxon>
        <taxon>Devosia</taxon>
    </lineage>
</organism>
<dbReference type="Proteomes" id="UP000602124">
    <property type="component" value="Unassembled WGS sequence"/>
</dbReference>
<gene>
    <name evidence="2" type="ORF">JEQ47_12760</name>
</gene>